<dbReference type="EMBL" id="ML178819">
    <property type="protein sequence ID" value="TFL04009.1"/>
    <property type="molecule type" value="Genomic_DNA"/>
</dbReference>
<evidence type="ECO:0000256" key="1">
    <source>
        <dbReference type="ARBA" id="ARBA00022884"/>
    </source>
</evidence>
<feature type="compositionally biased region" description="Low complexity" evidence="3">
    <location>
        <begin position="318"/>
        <end position="340"/>
    </location>
</feature>
<evidence type="ECO:0000259" key="4">
    <source>
        <dbReference type="PROSITE" id="PS50102"/>
    </source>
</evidence>
<dbReference type="OrthoDB" id="48651at2759"/>
<evidence type="ECO:0000256" key="3">
    <source>
        <dbReference type="SAM" id="MobiDB-lite"/>
    </source>
</evidence>
<keyword evidence="1 2" id="KW-0694">RNA-binding</keyword>
<dbReference type="Gene3D" id="3.30.70.330">
    <property type="match status" value="1"/>
</dbReference>
<organism evidence="5 6">
    <name type="scientific">Pterulicium gracile</name>
    <dbReference type="NCBI Taxonomy" id="1884261"/>
    <lineage>
        <taxon>Eukaryota</taxon>
        <taxon>Fungi</taxon>
        <taxon>Dikarya</taxon>
        <taxon>Basidiomycota</taxon>
        <taxon>Agaricomycotina</taxon>
        <taxon>Agaricomycetes</taxon>
        <taxon>Agaricomycetidae</taxon>
        <taxon>Agaricales</taxon>
        <taxon>Pleurotineae</taxon>
        <taxon>Pterulaceae</taxon>
        <taxon>Pterulicium</taxon>
    </lineage>
</organism>
<reference evidence="5 6" key="1">
    <citation type="journal article" date="2019" name="Nat. Ecol. Evol.">
        <title>Megaphylogeny resolves global patterns of mushroom evolution.</title>
        <authorList>
            <person name="Varga T."/>
            <person name="Krizsan K."/>
            <person name="Foldi C."/>
            <person name="Dima B."/>
            <person name="Sanchez-Garcia M."/>
            <person name="Sanchez-Ramirez S."/>
            <person name="Szollosi G.J."/>
            <person name="Szarkandi J.G."/>
            <person name="Papp V."/>
            <person name="Albert L."/>
            <person name="Andreopoulos W."/>
            <person name="Angelini C."/>
            <person name="Antonin V."/>
            <person name="Barry K.W."/>
            <person name="Bougher N.L."/>
            <person name="Buchanan P."/>
            <person name="Buyck B."/>
            <person name="Bense V."/>
            <person name="Catcheside P."/>
            <person name="Chovatia M."/>
            <person name="Cooper J."/>
            <person name="Damon W."/>
            <person name="Desjardin D."/>
            <person name="Finy P."/>
            <person name="Geml J."/>
            <person name="Haridas S."/>
            <person name="Hughes K."/>
            <person name="Justo A."/>
            <person name="Karasinski D."/>
            <person name="Kautmanova I."/>
            <person name="Kiss B."/>
            <person name="Kocsube S."/>
            <person name="Kotiranta H."/>
            <person name="LaButti K.M."/>
            <person name="Lechner B.E."/>
            <person name="Liimatainen K."/>
            <person name="Lipzen A."/>
            <person name="Lukacs Z."/>
            <person name="Mihaltcheva S."/>
            <person name="Morgado L.N."/>
            <person name="Niskanen T."/>
            <person name="Noordeloos M.E."/>
            <person name="Ohm R.A."/>
            <person name="Ortiz-Santana B."/>
            <person name="Ovrebo C."/>
            <person name="Racz N."/>
            <person name="Riley R."/>
            <person name="Savchenko A."/>
            <person name="Shiryaev A."/>
            <person name="Soop K."/>
            <person name="Spirin V."/>
            <person name="Szebenyi C."/>
            <person name="Tomsovsky M."/>
            <person name="Tulloss R.E."/>
            <person name="Uehling J."/>
            <person name="Grigoriev I.V."/>
            <person name="Vagvolgyi C."/>
            <person name="Papp T."/>
            <person name="Martin F.M."/>
            <person name="Miettinen O."/>
            <person name="Hibbett D.S."/>
            <person name="Nagy L.G."/>
        </authorList>
    </citation>
    <scope>NUCLEOTIDE SEQUENCE [LARGE SCALE GENOMIC DNA]</scope>
    <source>
        <strain evidence="5 6">CBS 309.79</strain>
    </source>
</reference>
<gene>
    <name evidence="5" type="ORF">BDV98DRAFT_563402</name>
</gene>
<name>A0A5C3QUJ5_9AGAR</name>
<feature type="compositionally biased region" description="Basic and acidic residues" evidence="3">
    <location>
        <begin position="434"/>
        <end position="449"/>
    </location>
</feature>
<dbReference type="Pfam" id="PF00076">
    <property type="entry name" value="RRM_1"/>
    <property type="match status" value="1"/>
</dbReference>
<feature type="region of interest" description="Disordered" evidence="3">
    <location>
        <begin position="146"/>
        <end position="449"/>
    </location>
</feature>
<feature type="compositionally biased region" description="Basic and acidic residues" evidence="3">
    <location>
        <begin position="357"/>
        <end position="380"/>
    </location>
</feature>
<protein>
    <recommendedName>
        <fullName evidence="4">RRM domain-containing protein</fullName>
    </recommendedName>
</protein>
<feature type="compositionally biased region" description="Basic and acidic residues" evidence="3">
    <location>
        <begin position="37"/>
        <end position="69"/>
    </location>
</feature>
<sequence length="449" mass="48217">MPPKKAKKMALGEFLGDGTLGSWADEMDSLPSAPAPKSEEEGLRDRFNRRDDFLSGRSERASGPPREDLPLPTSPPFTAFIGNLTFDLTEKELEEFFGSDNTKSVKIIRDRDDKPKGFGYIEFVDLTALKDALAKTGSDFAGRTIRVSVAEPQKNSSMGGGFDDDSKFDSPWRRDGPLPDREAPRGRMDAGERAERTPSASEHVDQWRSSKTRAPVESDAPPFRRRASGFGGADSPSGAADREDSWSMGSKFKPSNNPEDTTTAPVQRINNARRGPEASVGEDSDWRRSRPGNATASLTGSTPPTPQLARRKLELLPRSENPSASSSPLSSPKLSASTAAQPTRGNPFGTARPVDVTSKERQVSERLEKDRDVTQKDRGSHSLSRTSSRTGVERGAPGTPPPSSTPPAVGSAATAKISTAPNVQATISFANMASRKDGSSDAGKDGTEQ</sequence>
<dbReference type="InterPro" id="IPR012677">
    <property type="entry name" value="Nucleotide-bd_a/b_plait_sf"/>
</dbReference>
<dbReference type="InterPro" id="IPR035979">
    <property type="entry name" value="RBD_domain_sf"/>
</dbReference>
<dbReference type="PANTHER" id="PTHR23236">
    <property type="entry name" value="EUKARYOTIC TRANSLATION INITIATION FACTOR 4B/4H"/>
    <property type="match status" value="1"/>
</dbReference>
<dbReference type="GO" id="GO:0003723">
    <property type="term" value="F:RNA binding"/>
    <property type="evidence" value="ECO:0007669"/>
    <property type="project" value="UniProtKB-UniRule"/>
</dbReference>
<feature type="compositionally biased region" description="Polar residues" evidence="3">
    <location>
        <begin position="292"/>
        <end position="302"/>
    </location>
</feature>
<proteinExistence type="predicted"/>
<feature type="compositionally biased region" description="Polar residues" evidence="3">
    <location>
        <begin position="381"/>
        <end position="390"/>
    </location>
</feature>
<dbReference type="InterPro" id="IPR000504">
    <property type="entry name" value="RRM_dom"/>
</dbReference>
<evidence type="ECO:0000313" key="5">
    <source>
        <dbReference type="EMBL" id="TFL04009.1"/>
    </source>
</evidence>
<dbReference type="STRING" id="1884261.A0A5C3QUJ5"/>
<dbReference type="AlphaFoldDB" id="A0A5C3QUJ5"/>
<dbReference type="Proteomes" id="UP000305067">
    <property type="component" value="Unassembled WGS sequence"/>
</dbReference>
<feature type="compositionally biased region" description="Low complexity" evidence="3">
    <location>
        <begin position="406"/>
        <end position="415"/>
    </location>
</feature>
<evidence type="ECO:0000256" key="2">
    <source>
        <dbReference type="PROSITE-ProRule" id="PRU00176"/>
    </source>
</evidence>
<feature type="compositionally biased region" description="Polar residues" evidence="3">
    <location>
        <begin position="253"/>
        <end position="270"/>
    </location>
</feature>
<feature type="domain" description="RRM" evidence="4">
    <location>
        <begin position="77"/>
        <end position="152"/>
    </location>
</feature>
<dbReference type="GO" id="GO:0005730">
    <property type="term" value="C:nucleolus"/>
    <property type="evidence" value="ECO:0007669"/>
    <property type="project" value="TreeGrafter"/>
</dbReference>
<dbReference type="SUPFAM" id="SSF54928">
    <property type="entry name" value="RNA-binding domain, RBD"/>
    <property type="match status" value="1"/>
</dbReference>
<keyword evidence="6" id="KW-1185">Reference proteome</keyword>
<dbReference type="PROSITE" id="PS50102">
    <property type="entry name" value="RRM"/>
    <property type="match status" value="1"/>
</dbReference>
<accession>A0A5C3QUJ5</accession>
<evidence type="ECO:0000313" key="6">
    <source>
        <dbReference type="Proteomes" id="UP000305067"/>
    </source>
</evidence>
<dbReference type="SMART" id="SM00360">
    <property type="entry name" value="RRM"/>
    <property type="match status" value="1"/>
</dbReference>
<feature type="compositionally biased region" description="Polar residues" evidence="3">
    <location>
        <begin position="416"/>
        <end position="431"/>
    </location>
</feature>
<feature type="compositionally biased region" description="Basic and acidic residues" evidence="3">
    <location>
        <begin position="164"/>
        <end position="208"/>
    </location>
</feature>
<dbReference type="PANTHER" id="PTHR23236:SF11">
    <property type="entry name" value="EUKARYOTIC TRANSLATION INITIATION FACTOR 4H"/>
    <property type="match status" value="1"/>
</dbReference>
<feature type="region of interest" description="Disordered" evidence="3">
    <location>
        <begin position="22"/>
        <end position="74"/>
    </location>
</feature>